<proteinExistence type="inferred from homology"/>
<dbReference type="Pfam" id="PF03401">
    <property type="entry name" value="TctC"/>
    <property type="match status" value="1"/>
</dbReference>
<organism evidence="3 4">
    <name type="scientific">Pigmentiphaga daeguensis</name>
    <dbReference type="NCBI Taxonomy" id="414049"/>
    <lineage>
        <taxon>Bacteria</taxon>
        <taxon>Pseudomonadati</taxon>
        <taxon>Pseudomonadota</taxon>
        <taxon>Betaproteobacteria</taxon>
        <taxon>Burkholderiales</taxon>
        <taxon>Alcaligenaceae</taxon>
        <taxon>Pigmentiphaga</taxon>
    </lineage>
</organism>
<reference evidence="3 4" key="1">
    <citation type="journal article" date="2019" name="Int. J. Syst. Evol. Microbiol.">
        <title>The Global Catalogue of Microorganisms (GCM) 10K type strain sequencing project: providing services to taxonomists for standard genome sequencing and annotation.</title>
        <authorList>
            <consortium name="The Broad Institute Genomics Platform"/>
            <consortium name="The Broad Institute Genome Sequencing Center for Infectious Disease"/>
            <person name="Wu L."/>
            <person name="Ma J."/>
        </authorList>
    </citation>
    <scope>NUCLEOTIDE SEQUENCE [LARGE SCALE GENOMIC DNA]</scope>
    <source>
        <strain evidence="3 4">JCM 14330</strain>
    </source>
</reference>
<keyword evidence="2" id="KW-0732">Signal</keyword>
<dbReference type="Gene3D" id="3.40.190.10">
    <property type="entry name" value="Periplasmic binding protein-like II"/>
    <property type="match status" value="1"/>
</dbReference>
<gene>
    <name evidence="3" type="ORF">GCM10009097_39500</name>
</gene>
<dbReference type="SUPFAM" id="SSF53850">
    <property type="entry name" value="Periplasmic binding protein-like II"/>
    <property type="match status" value="1"/>
</dbReference>
<dbReference type="CDD" id="cd13578">
    <property type="entry name" value="PBP2_Bug27"/>
    <property type="match status" value="1"/>
</dbReference>
<comment type="caution">
    <text evidence="3">The sequence shown here is derived from an EMBL/GenBank/DDBJ whole genome shotgun (WGS) entry which is preliminary data.</text>
</comment>
<feature type="chain" id="PRO_5045390859" evidence="2">
    <location>
        <begin position="24"/>
        <end position="327"/>
    </location>
</feature>
<dbReference type="InterPro" id="IPR042100">
    <property type="entry name" value="Bug_dom1"/>
</dbReference>
<evidence type="ECO:0000313" key="3">
    <source>
        <dbReference type="EMBL" id="GAA0518128.1"/>
    </source>
</evidence>
<comment type="similarity">
    <text evidence="1">Belongs to the UPF0065 (bug) family.</text>
</comment>
<sequence length="327" mass="34134">MKTMLSSLSVAGLACALSAPGLALSQEAYPAKPIHLVVPFPAGSGGDVQGRLLGTMLQKELGQTVVVENRPGAGGNIGAQYVARAAADGYTLLYGTNGTHAINKSLYGAATGFDPVKDFAAIAQFTKLPLIVVVRSDFPATTMPELLRLLKDNPGKYVYGSGGNGTTSHLAAEMLAAKAGIRMVHVPYNGNAASLKDLMGGQISLMIDVMPIPLPMVRNGRLRGLAVSSPVRSPQVPELPTLAESGVADFSVMAWDGLWAPAGTSVAIVDRLNAAVNRALATPEIRQTLNERAVEAAGGSPAEFRTHVEAELQAWGDAVRRSNARVD</sequence>
<dbReference type="PANTHER" id="PTHR42928">
    <property type="entry name" value="TRICARBOXYLATE-BINDING PROTEIN"/>
    <property type="match status" value="1"/>
</dbReference>
<dbReference type="EMBL" id="BAAAEN010000017">
    <property type="protein sequence ID" value="GAA0518128.1"/>
    <property type="molecule type" value="Genomic_DNA"/>
</dbReference>
<feature type="signal peptide" evidence="2">
    <location>
        <begin position="1"/>
        <end position="23"/>
    </location>
</feature>
<protein>
    <submittedName>
        <fullName evidence="3">Tripartite tricarboxylate transporter substrate binding protein</fullName>
    </submittedName>
</protein>
<dbReference type="RefSeq" id="WP_243724690.1">
    <property type="nucleotide sequence ID" value="NZ_BAAAEN010000017.1"/>
</dbReference>
<name>A0ABN1CGI6_9BURK</name>
<evidence type="ECO:0000256" key="2">
    <source>
        <dbReference type="SAM" id="SignalP"/>
    </source>
</evidence>
<evidence type="ECO:0000256" key="1">
    <source>
        <dbReference type="ARBA" id="ARBA00006987"/>
    </source>
</evidence>
<dbReference type="Gene3D" id="3.40.190.150">
    <property type="entry name" value="Bordetella uptake gene, domain 1"/>
    <property type="match status" value="1"/>
</dbReference>
<dbReference type="PIRSF" id="PIRSF017082">
    <property type="entry name" value="YflP"/>
    <property type="match status" value="1"/>
</dbReference>
<evidence type="ECO:0000313" key="4">
    <source>
        <dbReference type="Proteomes" id="UP001501706"/>
    </source>
</evidence>
<dbReference type="PROSITE" id="PS51257">
    <property type="entry name" value="PROKAR_LIPOPROTEIN"/>
    <property type="match status" value="1"/>
</dbReference>
<keyword evidence="4" id="KW-1185">Reference proteome</keyword>
<dbReference type="PANTHER" id="PTHR42928:SF5">
    <property type="entry name" value="BLR1237 PROTEIN"/>
    <property type="match status" value="1"/>
</dbReference>
<dbReference type="InterPro" id="IPR005064">
    <property type="entry name" value="BUG"/>
</dbReference>
<accession>A0ABN1CGI6</accession>
<dbReference type="Proteomes" id="UP001501706">
    <property type="component" value="Unassembled WGS sequence"/>
</dbReference>